<dbReference type="SUPFAM" id="SSF46785">
    <property type="entry name" value="Winged helix' DNA-binding domain"/>
    <property type="match status" value="1"/>
</dbReference>
<dbReference type="InterPro" id="IPR014710">
    <property type="entry name" value="RmlC-like_jellyroll"/>
</dbReference>
<dbReference type="InterPro" id="IPR000595">
    <property type="entry name" value="cNMP-bd_dom"/>
</dbReference>
<reference evidence="5" key="1">
    <citation type="submission" date="2020-08" db="EMBL/GenBank/DDBJ databases">
        <title>Genomic Encyclopedia of Type Strains, Phase IV (KMG-V): Genome sequencing to study the core and pangenomes of soil and plant-associated prokaryotes.</title>
        <authorList>
            <person name="Whitman W."/>
        </authorList>
    </citation>
    <scope>NUCLEOTIDE SEQUENCE [LARGE SCALE GENOMIC DNA]</scope>
    <source>
        <strain evidence="5">M8UP27</strain>
    </source>
</reference>
<keyword evidence="1" id="KW-0805">Transcription regulation</keyword>
<dbReference type="SUPFAM" id="SSF51206">
    <property type="entry name" value="cAMP-binding domain-like"/>
    <property type="match status" value="1"/>
</dbReference>
<dbReference type="GO" id="GO:0003677">
    <property type="term" value="F:DNA binding"/>
    <property type="evidence" value="ECO:0007669"/>
    <property type="project" value="UniProtKB-KW"/>
</dbReference>
<dbReference type="Pfam" id="PF00027">
    <property type="entry name" value="cNMP_binding"/>
    <property type="match status" value="1"/>
</dbReference>
<dbReference type="PANTHER" id="PTHR24567:SF74">
    <property type="entry name" value="HTH-TYPE TRANSCRIPTIONAL REGULATOR ARCR"/>
    <property type="match status" value="1"/>
</dbReference>
<evidence type="ECO:0000256" key="3">
    <source>
        <dbReference type="ARBA" id="ARBA00023163"/>
    </source>
</evidence>
<dbReference type="InterPro" id="IPR012318">
    <property type="entry name" value="HTH_CRP"/>
</dbReference>
<accession>A0A7W8MPW4</accession>
<dbReference type="PANTHER" id="PTHR24567">
    <property type="entry name" value="CRP FAMILY TRANSCRIPTIONAL REGULATORY PROTEIN"/>
    <property type="match status" value="1"/>
</dbReference>
<dbReference type="InterPro" id="IPR050397">
    <property type="entry name" value="Env_Response_Regulators"/>
</dbReference>
<organism evidence="5 6">
    <name type="scientific">Tunturiibacter empetritectus</name>
    <dbReference type="NCBI Taxonomy" id="3069691"/>
    <lineage>
        <taxon>Bacteria</taxon>
        <taxon>Pseudomonadati</taxon>
        <taxon>Acidobacteriota</taxon>
        <taxon>Terriglobia</taxon>
        <taxon>Terriglobales</taxon>
        <taxon>Acidobacteriaceae</taxon>
        <taxon>Tunturiibacter</taxon>
    </lineage>
</organism>
<evidence type="ECO:0000313" key="5">
    <source>
        <dbReference type="EMBL" id="MBB5316121.1"/>
    </source>
</evidence>
<evidence type="ECO:0000256" key="1">
    <source>
        <dbReference type="ARBA" id="ARBA00023015"/>
    </source>
</evidence>
<dbReference type="AlphaFoldDB" id="A0A7W8MPW4"/>
<dbReference type="InterPro" id="IPR036390">
    <property type="entry name" value="WH_DNA-bd_sf"/>
</dbReference>
<evidence type="ECO:0000256" key="2">
    <source>
        <dbReference type="ARBA" id="ARBA00023125"/>
    </source>
</evidence>
<dbReference type="CDD" id="cd00038">
    <property type="entry name" value="CAP_ED"/>
    <property type="match status" value="1"/>
</dbReference>
<protein>
    <submittedName>
        <fullName evidence="5">CRP-like cAMP-binding protein</fullName>
    </submittedName>
</protein>
<dbReference type="GO" id="GO:0005829">
    <property type="term" value="C:cytosol"/>
    <property type="evidence" value="ECO:0007669"/>
    <property type="project" value="TreeGrafter"/>
</dbReference>
<dbReference type="Pfam" id="PF13545">
    <property type="entry name" value="HTH_Crp_2"/>
    <property type="match status" value="1"/>
</dbReference>
<dbReference type="InterPro" id="IPR036388">
    <property type="entry name" value="WH-like_DNA-bd_sf"/>
</dbReference>
<gene>
    <name evidence="5" type="ORF">HDF09_000771</name>
</gene>
<name>A0A7W8MPW4_9BACT</name>
<dbReference type="PROSITE" id="PS51063">
    <property type="entry name" value="HTH_CRP_2"/>
    <property type="match status" value="1"/>
</dbReference>
<evidence type="ECO:0000259" key="4">
    <source>
        <dbReference type="PROSITE" id="PS51063"/>
    </source>
</evidence>
<proteinExistence type="predicted"/>
<feature type="domain" description="HTH crp-type" evidence="4">
    <location>
        <begin position="146"/>
        <end position="212"/>
    </location>
</feature>
<keyword evidence="3" id="KW-0804">Transcription</keyword>
<keyword evidence="2" id="KW-0238">DNA-binding</keyword>
<dbReference type="InterPro" id="IPR018490">
    <property type="entry name" value="cNMP-bd_dom_sf"/>
</dbReference>
<keyword evidence="6" id="KW-1185">Reference proteome</keyword>
<dbReference type="GO" id="GO:0003700">
    <property type="term" value="F:DNA-binding transcription factor activity"/>
    <property type="evidence" value="ECO:0007669"/>
    <property type="project" value="TreeGrafter"/>
</dbReference>
<dbReference type="Gene3D" id="1.10.10.10">
    <property type="entry name" value="Winged helix-like DNA-binding domain superfamily/Winged helix DNA-binding domain"/>
    <property type="match status" value="1"/>
</dbReference>
<dbReference type="EMBL" id="JACHDY010000001">
    <property type="protein sequence ID" value="MBB5316121.1"/>
    <property type="molecule type" value="Genomic_DNA"/>
</dbReference>
<sequence>MSEILPRPRNLILAQLPDAEYEALVRFLVPVELPLETRLSEPNEPIEFVYFLNSGLISTDALTAKGESVEVGVIGREGFSGLPALLDQPQMSHSVLMQGAGEGLRIRASIVRDQFLKGGALRRLVHSFAYLQLVQTTQSVLCNRMHEVDARLARWLLTSADRMESESLHLTQEFLAQMLGVQRSTVTVAAGDMQRAGVIGYSRGKINIMDRPELIKTACECYSIVTSSYDRIISKTSAEELSYVD</sequence>
<comment type="caution">
    <text evidence="5">The sequence shown here is derived from an EMBL/GenBank/DDBJ whole genome shotgun (WGS) entry which is preliminary data.</text>
</comment>
<dbReference type="Proteomes" id="UP000568106">
    <property type="component" value="Unassembled WGS sequence"/>
</dbReference>
<dbReference type="Gene3D" id="2.60.120.10">
    <property type="entry name" value="Jelly Rolls"/>
    <property type="match status" value="1"/>
</dbReference>
<evidence type="ECO:0000313" key="6">
    <source>
        <dbReference type="Proteomes" id="UP000568106"/>
    </source>
</evidence>